<keyword evidence="6" id="KW-1185">Reference proteome</keyword>
<evidence type="ECO:0000256" key="2">
    <source>
        <dbReference type="PIRSR" id="PIRSR601461-2"/>
    </source>
</evidence>
<dbReference type="SUPFAM" id="SSF50630">
    <property type="entry name" value="Acid proteases"/>
    <property type="match status" value="1"/>
</dbReference>
<evidence type="ECO:0000256" key="1">
    <source>
        <dbReference type="ARBA" id="ARBA00007447"/>
    </source>
</evidence>
<dbReference type="InterPro" id="IPR001461">
    <property type="entry name" value="Aspartic_peptidase_A1"/>
</dbReference>
<name>A0AAV3YQE7_9GAST</name>
<dbReference type="PROSITE" id="PS51767">
    <property type="entry name" value="PEPTIDASE_A1"/>
    <property type="match status" value="1"/>
</dbReference>
<gene>
    <name evidence="5" type="ORF">PoB_001146500</name>
</gene>
<comment type="similarity">
    <text evidence="1">Belongs to the peptidase A1 family.</text>
</comment>
<dbReference type="Pfam" id="PF00026">
    <property type="entry name" value="Asp"/>
    <property type="match status" value="1"/>
</dbReference>
<feature type="domain" description="Peptidase A1" evidence="4">
    <location>
        <begin position="125"/>
        <end position="439"/>
    </location>
</feature>
<accession>A0AAV3YQE7</accession>
<evidence type="ECO:0000256" key="3">
    <source>
        <dbReference type="SAM" id="SignalP"/>
    </source>
</evidence>
<evidence type="ECO:0000313" key="5">
    <source>
        <dbReference type="EMBL" id="GFN84959.1"/>
    </source>
</evidence>
<dbReference type="PANTHER" id="PTHR47966">
    <property type="entry name" value="BETA-SITE APP-CLEAVING ENZYME, ISOFORM A-RELATED"/>
    <property type="match status" value="1"/>
</dbReference>
<dbReference type="PANTHER" id="PTHR47966:SF51">
    <property type="entry name" value="BETA-SITE APP-CLEAVING ENZYME, ISOFORM A-RELATED"/>
    <property type="match status" value="1"/>
</dbReference>
<keyword evidence="3" id="KW-0732">Signal</keyword>
<dbReference type="FunFam" id="2.40.70.10:FF:000044">
    <property type="entry name" value="Lysosomal aspartic protease"/>
    <property type="match status" value="1"/>
</dbReference>
<evidence type="ECO:0000259" key="4">
    <source>
        <dbReference type="PROSITE" id="PS51767"/>
    </source>
</evidence>
<dbReference type="InterPro" id="IPR021109">
    <property type="entry name" value="Peptidase_aspartic_dom_sf"/>
</dbReference>
<feature type="chain" id="PRO_5043495265" evidence="3">
    <location>
        <begin position="20"/>
        <end position="451"/>
    </location>
</feature>
<protein>
    <submittedName>
        <fullName evidence="5">Cathepsin d</fullName>
    </submittedName>
</protein>
<dbReference type="InterPro" id="IPR033121">
    <property type="entry name" value="PEPTIDASE_A1"/>
</dbReference>
<keyword evidence="2" id="KW-1015">Disulfide bond</keyword>
<dbReference type="AlphaFoldDB" id="A0AAV3YQE7"/>
<dbReference type="Proteomes" id="UP000735302">
    <property type="component" value="Unassembled WGS sequence"/>
</dbReference>
<dbReference type="PRINTS" id="PR00792">
    <property type="entry name" value="PEPSIN"/>
</dbReference>
<feature type="signal peptide" evidence="3">
    <location>
        <begin position="1"/>
        <end position="19"/>
    </location>
</feature>
<dbReference type="EMBL" id="BLXT01001350">
    <property type="protein sequence ID" value="GFN84959.1"/>
    <property type="molecule type" value="Genomic_DNA"/>
</dbReference>
<proteinExistence type="inferred from homology"/>
<organism evidence="5 6">
    <name type="scientific">Plakobranchus ocellatus</name>
    <dbReference type="NCBI Taxonomy" id="259542"/>
    <lineage>
        <taxon>Eukaryota</taxon>
        <taxon>Metazoa</taxon>
        <taxon>Spiralia</taxon>
        <taxon>Lophotrochozoa</taxon>
        <taxon>Mollusca</taxon>
        <taxon>Gastropoda</taxon>
        <taxon>Heterobranchia</taxon>
        <taxon>Euthyneura</taxon>
        <taxon>Panpulmonata</taxon>
        <taxon>Sacoglossa</taxon>
        <taxon>Placobranchoidea</taxon>
        <taxon>Plakobranchidae</taxon>
        <taxon>Plakobranchus</taxon>
    </lineage>
</organism>
<comment type="caution">
    <text evidence="5">The sequence shown here is derived from an EMBL/GenBank/DDBJ whole genome shotgun (WGS) entry which is preliminary data.</text>
</comment>
<evidence type="ECO:0000313" key="6">
    <source>
        <dbReference type="Proteomes" id="UP000735302"/>
    </source>
</evidence>
<dbReference type="GO" id="GO:0006508">
    <property type="term" value="P:proteolysis"/>
    <property type="evidence" value="ECO:0007669"/>
    <property type="project" value="InterPro"/>
</dbReference>
<reference evidence="5 6" key="1">
    <citation type="journal article" date="2021" name="Elife">
        <title>Chloroplast acquisition without the gene transfer in kleptoplastic sea slugs, Plakobranchus ocellatus.</title>
        <authorList>
            <person name="Maeda T."/>
            <person name="Takahashi S."/>
            <person name="Yoshida T."/>
            <person name="Shimamura S."/>
            <person name="Takaki Y."/>
            <person name="Nagai Y."/>
            <person name="Toyoda A."/>
            <person name="Suzuki Y."/>
            <person name="Arimoto A."/>
            <person name="Ishii H."/>
            <person name="Satoh N."/>
            <person name="Nishiyama T."/>
            <person name="Hasebe M."/>
            <person name="Maruyama T."/>
            <person name="Minagawa J."/>
            <person name="Obokata J."/>
            <person name="Shigenobu S."/>
        </authorList>
    </citation>
    <scope>NUCLEOTIDE SEQUENCE [LARGE SCALE GENOMIC DNA]</scope>
</reference>
<sequence length="451" mass="50584">MHLIAATVLTLTLVSICAANVINAPVSQAKNPIWRTGNVPRQLRPFKPNLRPLRQKSKHPILPIRKPEQAPTKRRFYERPKKPQHKFYEWPAQYLRQDNEQPVRDYRVTATARDIQLTNFYDILYHGPISIGTPEQSFNVTFNTASPRTWVPSVHSIPDYNNSKFKTYNNKTSSTYIPNGFGFEASYGEGKVAGYLSQDNINIAGLTARNQIFGEAIVESDIFEDTTNHGVLGLGLSDEEPTVFDNMVERGLLPAPVFSFYLNRLNSNDPDSVLTLGGTNPAYYVGDFTFADVTVPDSWQFKMDRIQFSNGTGIFNGWGCQAVVDSSTPLIIGPKEEVDVLNRKLGGTPLSGDETMYELDCSEVDGLPDVEFIVNGKKLSMSSKDYVVKMHVGTDSLCYSGILGSSWKQNESPVWILGMSFMRVYYTQFDKGNKRIGFAKAITFEHAILNK</sequence>
<dbReference type="GO" id="GO:0004190">
    <property type="term" value="F:aspartic-type endopeptidase activity"/>
    <property type="evidence" value="ECO:0007669"/>
    <property type="project" value="InterPro"/>
</dbReference>
<feature type="disulfide bond" evidence="2">
    <location>
        <begin position="361"/>
        <end position="398"/>
    </location>
</feature>
<dbReference type="Gene3D" id="2.40.70.10">
    <property type="entry name" value="Acid Proteases"/>
    <property type="match status" value="2"/>
</dbReference>
<dbReference type="FunFam" id="2.40.70.10:FF:000008">
    <property type="entry name" value="Cathepsin D"/>
    <property type="match status" value="1"/>
</dbReference>